<dbReference type="PANTHER" id="PTHR43531">
    <property type="entry name" value="PROTEIN ICFG"/>
    <property type="match status" value="1"/>
</dbReference>
<evidence type="ECO:0000313" key="9">
    <source>
        <dbReference type="Proteomes" id="UP000004509"/>
    </source>
</evidence>
<reference evidence="8 9" key="1">
    <citation type="submission" date="2009-07" db="EMBL/GenBank/DDBJ databases">
        <authorList>
            <person name="Madupu R."/>
            <person name="Sebastian Y."/>
            <person name="Durkin A.S."/>
            <person name="Torralba M."/>
            <person name="Methe B."/>
            <person name="Sutton G.G."/>
            <person name="Strausberg R.L."/>
            <person name="Nelson K.E."/>
        </authorList>
    </citation>
    <scope>NUCLEOTIDE SEQUENCE [LARGE SCALE GENOMIC DNA]</scope>
    <source>
        <strain evidence="8 9">ATCC 35580</strain>
    </source>
</reference>
<dbReference type="InterPro" id="IPR004089">
    <property type="entry name" value="MCPsignal_dom"/>
</dbReference>
<dbReference type="Gene3D" id="3.30.450.20">
    <property type="entry name" value="PAS domain"/>
    <property type="match status" value="1"/>
</dbReference>
<dbReference type="InterPro" id="IPR051310">
    <property type="entry name" value="MCP_chemotaxis"/>
</dbReference>
<dbReference type="PROSITE" id="PS50111">
    <property type="entry name" value="CHEMOTAXIS_TRANSDUC_2"/>
    <property type="match status" value="1"/>
</dbReference>
<dbReference type="GO" id="GO:0006935">
    <property type="term" value="P:chemotaxis"/>
    <property type="evidence" value="ECO:0007669"/>
    <property type="project" value="UniProtKB-KW"/>
</dbReference>
<dbReference type="AlphaFoldDB" id="C8PQ59"/>
<name>C8PQ59_9SPIR</name>
<dbReference type="CDD" id="cd06225">
    <property type="entry name" value="HAMP"/>
    <property type="match status" value="1"/>
</dbReference>
<dbReference type="CDD" id="cd12912">
    <property type="entry name" value="PDC2_MCP_like"/>
    <property type="match status" value="1"/>
</dbReference>
<evidence type="ECO:0000256" key="2">
    <source>
        <dbReference type="ARBA" id="ARBA00029447"/>
    </source>
</evidence>
<dbReference type="InterPro" id="IPR003660">
    <property type="entry name" value="HAMP_dom"/>
</dbReference>
<evidence type="ECO:0000259" key="6">
    <source>
        <dbReference type="PROSITE" id="PS50111"/>
    </source>
</evidence>
<keyword evidence="4" id="KW-0175">Coiled coil</keyword>
<sequence length="535" mass="57956">MLCLSQSVFSFQNEPIGNVSIEVTLKTLTKILERLVIGNTGYIMLIQDDGTVLADPKNTSFNFKKVTELNIPDFNRIVSLDSGSMTISLDNTRWLAEIYTIDGLGWKLVALMQAEEVFVEYRQVLRSILIISIILLSCFSITSVLFARQITKPIDTAVNALKDIAQGEGDLTVRLPIIGNDEIADVSEYFNETITKIGTSIRSVEVNSSIMKDIGQQLSANMAETANAINGISTNIDEVKQQTLTQAASVSETSATIEQIVRTIQQLNHSIETQAASVAESSSSIEQMVANIASIGQTLGKTDEVIKNLTGATGDGKATLITSNTITQKIAEESGSLLEASSVIQHIASQTNLLAMNAAIEAAHAGEAGKGFAVVADEIRKLAEDSAAQGKTITTTLKNLSGEIETLSASSKLVEEKFGTIFNLAEEVKEMSARLTEAMREQENGSKEVLSAIKNINMVTVEVQSGSEEMLKGGERVTKEMYKLGDLTRIITDSMNKMTEGALEINNTVQEVNKITQKNRQSIDGLVAEVKKFKI</sequence>
<dbReference type="Gene3D" id="1.10.287.950">
    <property type="entry name" value="Methyl-accepting chemotaxis protein"/>
    <property type="match status" value="1"/>
</dbReference>
<dbReference type="GO" id="GO:0007165">
    <property type="term" value="P:signal transduction"/>
    <property type="evidence" value="ECO:0007669"/>
    <property type="project" value="UniProtKB-KW"/>
</dbReference>
<keyword evidence="5" id="KW-1133">Transmembrane helix</keyword>
<feature type="domain" description="Methyl-accepting transducer" evidence="6">
    <location>
        <begin position="249"/>
        <end position="478"/>
    </location>
</feature>
<feature type="coiled-coil region" evidence="4">
    <location>
        <begin position="397"/>
        <end position="445"/>
    </location>
</feature>
<dbReference type="SMART" id="SM00283">
    <property type="entry name" value="MA"/>
    <property type="match status" value="1"/>
</dbReference>
<dbReference type="PANTHER" id="PTHR43531:SF11">
    <property type="entry name" value="METHYL-ACCEPTING CHEMOTAXIS PROTEIN 3"/>
    <property type="match status" value="1"/>
</dbReference>
<keyword evidence="5" id="KW-0472">Membrane</keyword>
<dbReference type="STRING" id="596324.TREVI0001_0427"/>
<evidence type="ECO:0000256" key="4">
    <source>
        <dbReference type="SAM" id="Coils"/>
    </source>
</evidence>
<evidence type="ECO:0000256" key="3">
    <source>
        <dbReference type="PROSITE-ProRule" id="PRU00284"/>
    </source>
</evidence>
<dbReference type="SUPFAM" id="SSF58104">
    <property type="entry name" value="Methyl-accepting chemotaxis protein (MCP) signaling domain"/>
    <property type="match status" value="1"/>
</dbReference>
<dbReference type="GO" id="GO:0005886">
    <property type="term" value="C:plasma membrane"/>
    <property type="evidence" value="ECO:0007669"/>
    <property type="project" value="TreeGrafter"/>
</dbReference>
<organism evidence="8 9">
    <name type="scientific">Treponema vincentii ATCC 35580</name>
    <dbReference type="NCBI Taxonomy" id="596324"/>
    <lineage>
        <taxon>Bacteria</taxon>
        <taxon>Pseudomonadati</taxon>
        <taxon>Spirochaetota</taxon>
        <taxon>Spirochaetia</taxon>
        <taxon>Spirochaetales</taxon>
        <taxon>Treponemataceae</taxon>
        <taxon>Treponema</taxon>
    </lineage>
</organism>
<comment type="similarity">
    <text evidence="2">Belongs to the methyl-accepting chemotaxis (MCP) protein family.</text>
</comment>
<keyword evidence="3" id="KW-0807">Transducer</keyword>
<dbReference type="Pfam" id="PF00672">
    <property type="entry name" value="HAMP"/>
    <property type="match status" value="1"/>
</dbReference>
<accession>C8PQ59</accession>
<keyword evidence="1" id="KW-0145">Chemotaxis</keyword>
<dbReference type="GO" id="GO:0004888">
    <property type="term" value="F:transmembrane signaling receptor activity"/>
    <property type="evidence" value="ECO:0007669"/>
    <property type="project" value="InterPro"/>
</dbReference>
<dbReference type="SUPFAM" id="SSF158472">
    <property type="entry name" value="HAMP domain-like"/>
    <property type="match status" value="1"/>
</dbReference>
<evidence type="ECO:0000259" key="7">
    <source>
        <dbReference type="PROSITE" id="PS50885"/>
    </source>
</evidence>
<dbReference type="PROSITE" id="PS50885">
    <property type="entry name" value="HAMP"/>
    <property type="match status" value="1"/>
</dbReference>
<dbReference type="Proteomes" id="UP000004509">
    <property type="component" value="Unassembled WGS sequence"/>
</dbReference>
<dbReference type="PRINTS" id="PR00260">
    <property type="entry name" value="CHEMTRNSDUCR"/>
</dbReference>
<evidence type="ECO:0000256" key="5">
    <source>
        <dbReference type="SAM" id="Phobius"/>
    </source>
</evidence>
<dbReference type="eggNOG" id="COG0840">
    <property type="taxonomic scope" value="Bacteria"/>
</dbReference>
<evidence type="ECO:0000256" key="1">
    <source>
        <dbReference type="ARBA" id="ARBA00022500"/>
    </source>
</evidence>
<comment type="caution">
    <text evidence="8">The sequence shown here is derived from an EMBL/GenBank/DDBJ whole genome shotgun (WGS) entry which is preliminary data.</text>
</comment>
<gene>
    <name evidence="8" type="ORF">TREVI0001_0427</name>
</gene>
<protein>
    <submittedName>
        <fullName evidence="8">HAMP domain protein</fullName>
    </submittedName>
</protein>
<feature type="transmembrane region" description="Helical" evidence="5">
    <location>
        <begin position="128"/>
        <end position="147"/>
    </location>
</feature>
<evidence type="ECO:0000313" key="8">
    <source>
        <dbReference type="EMBL" id="EEV20435.1"/>
    </source>
</evidence>
<dbReference type="EMBL" id="ACYH01000033">
    <property type="protein sequence ID" value="EEV20435.1"/>
    <property type="molecule type" value="Genomic_DNA"/>
</dbReference>
<feature type="domain" description="HAMP" evidence="7">
    <location>
        <begin position="148"/>
        <end position="202"/>
    </location>
</feature>
<proteinExistence type="inferred from homology"/>
<dbReference type="InterPro" id="IPR004090">
    <property type="entry name" value="Chemotax_Me-accpt_rcpt"/>
</dbReference>
<keyword evidence="5" id="KW-0812">Transmembrane</keyword>
<dbReference type="Pfam" id="PF00015">
    <property type="entry name" value="MCPsignal"/>
    <property type="match status" value="1"/>
</dbReference>
<dbReference type="Gene3D" id="6.10.340.10">
    <property type="match status" value="1"/>
</dbReference>
<dbReference type="SMART" id="SM00304">
    <property type="entry name" value="HAMP"/>
    <property type="match status" value="1"/>
</dbReference>